<dbReference type="RefSeq" id="WP_219203437.1">
    <property type="nucleotide sequence ID" value="NZ_JAHWQX010000005.1"/>
</dbReference>
<proteinExistence type="predicted"/>
<gene>
    <name evidence="2" type="ORF">KY465_17660</name>
</gene>
<dbReference type="InterPro" id="IPR011104">
    <property type="entry name" value="Hpr_kin/Pase_C"/>
</dbReference>
<dbReference type="EMBL" id="JAHWQX010000005">
    <property type="protein sequence ID" value="MBW3099110.1"/>
    <property type="molecule type" value="Genomic_DNA"/>
</dbReference>
<protein>
    <recommendedName>
        <fullName evidence="1">HPr kinase/phosphorylase C-terminal domain-containing protein</fullName>
    </recommendedName>
</protein>
<accession>A0ABS6WTI8</accession>
<reference evidence="2" key="1">
    <citation type="submission" date="2021-07" db="EMBL/GenBank/DDBJ databases">
        <title>Pseudohoeflea marina sp. nov. a polyhydroxyalcanoate-producing bacterium.</title>
        <authorList>
            <person name="Zheng W."/>
            <person name="Yu S."/>
            <person name="Huang Y."/>
        </authorList>
    </citation>
    <scope>NUCLEOTIDE SEQUENCE</scope>
    <source>
        <strain evidence="2">DP4N28-3</strain>
    </source>
</reference>
<keyword evidence="3" id="KW-1185">Reference proteome</keyword>
<comment type="caution">
    <text evidence="2">The sequence shown here is derived from an EMBL/GenBank/DDBJ whole genome shotgun (WGS) entry which is preliminary data.</text>
</comment>
<dbReference type="Pfam" id="PF07475">
    <property type="entry name" value="Hpr_kinase_C"/>
    <property type="match status" value="1"/>
</dbReference>
<evidence type="ECO:0000313" key="2">
    <source>
        <dbReference type="EMBL" id="MBW3099110.1"/>
    </source>
</evidence>
<organism evidence="2 3">
    <name type="scientific">Pseudohoeflea coraliihabitans</name>
    <dbReference type="NCBI Taxonomy" id="2860393"/>
    <lineage>
        <taxon>Bacteria</taxon>
        <taxon>Pseudomonadati</taxon>
        <taxon>Pseudomonadota</taxon>
        <taxon>Alphaproteobacteria</taxon>
        <taxon>Hyphomicrobiales</taxon>
        <taxon>Rhizobiaceae</taxon>
        <taxon>Pseudohoeflea</taxon>
    </lineage>
</organism>
<name>A0ABS6WTI8_9HYPH</name>
<evidence type="ECO:0000259" key="1">
    <source>
        <dbReference type="Pfam" id="PF07475"/>
    </source>
</evidence>
<evidence type="ECO:0000313" key="3">
    <source>
        <dbReference type="Proteomes" id="UP001430804"/>
    </source>
</evidence>
<feature type="domain" description="HPr kinase/phosphorylase C-terminal" evidence="1">
    <location>
        <begin position="18"/>
        <end position="99"/>
    </location>
</feature>
<sequence>MTAQHSPIIVPPGSDLPTTIHATAISVGESGLLICGPSGAGKTSLALRCLAGARSRGWHAALIADDGVIVSMVAGRVLASCPQPIAGRAEIRGTGIFSMSCQSRARLTAVIAPGQPVGEGRLPPEDETVSLGDRVLPLLRIDYAARIDPLEVLSIAGVVPRL</sequence>
<dbReference type="Proteomes" id="UP001430804">
    <property type="component" value="Unassembled WGS sequence"/>
</dbReference>